<evidence type="ECO:0000256" key="4">
    <source>
        <dbReference type="ARBA" id="ARBA00022989"/>
    </source>
</evidence>
<dbReference type="EMBL" id="CP066817">
    <property type="protein sequence ID" value="QQM60044.1"/>
    <property type="molecule type" value="Genomic_DNA"/>
</dbReference>
<feature type="transmembrane region" description="Helical" evidence="6">
    <location>
        <begin position="215"/>
        <end position="233"/>
    </location>
</feature>
<accession>A0A0L7Y0X2</accession>
<sequence>MSEESKANQPQNAHVNSEAEAHQKMVRGSAWMTAGSLFSRVLGAIYIIPWVIWMGADYTQGNALYAKGYNIYSFFLLIAIGGIPSAISKQLSEYNAMNEYAVGQRLFKRGLLLTSAFGIIGAIILWFGAGLISTAFGGYDANLIPVLHALAIALVILPSMSLTRGFFQGYQQMAPSAISQFVEQVFRVIYMLGATYFIMRVAHGDWVNAVTQSTFAAFVGAAASFLLLGWYYFRKRPELNALAAQSENKLVIPVWQLFRDIIIQAIPFIVIDTATTVFNLLDQATFQPMMRLVYHLGTKQIDTLYAYFAFNANKLVMIIVSLASAIAVTVVPILSESLASHNMRNIRKQLEDSIILFLFIMIPGALGMAAVAQPLNTLFYSYDQIGTLILQISAFTAIALGFFTVISALMQGLSRNRDIIRYYLIGLLVKIVIQLPCIYFLSTAGPLVATAIGMMVASLMAMYDLEVNFGIRYVKLLPKINRILVYSILTYVTARLVVYGLNFVLNEHSKTQSFLIVALAVIAGGAVYVYLALRSRMADLMIGTKAAGLRRKLRIK</sequence>
<dbReference type="PANTHER" id="PTHR30250:SF21">
    <property type="entry name" value="LIPID II FLIPPASE MURJ"/>
    <property type="match status" value="1"/>
</dbReference>
<dbReference type="PIRSF" id="PIRSF038958">
    <property type="entry name" value="PG_synth_SpoVB"/>
    <property type="match status" value="1"/>
</dbReference>
<feature type="transmembrane region" description="Helical" evidence="6">
    <location>
        <begin position="483"/>
        <end position="501"/>
    </location>
</feature>
<organism evidence="8 13">
    <name type="scientific">Lactiplantibacillus plantarum</name>
    <name type="common">Lactobacillus plantarum</name>
    <dbReference type="NCBI Taxonomy" id="1590"/>
    <lineage>
        <taxon>Bacteria</taxon>
        <taxon>Bacillati</taxon>
        <taxon>Bacillota</taxon>
        <taxon>Bacilli</taxon>
        <taxon>Lactobacillales</taxon>
        <taxon>Lactobacillaceae</taxon>
        <taxon>Lactiplantibacillus</taxon>
    </lineage>
</organism>
<dbReference type="GeneID" id="77217778"/>
<dbReference type="EMBL" id="MCOL01000001">
    <property type="protein sequence ID" value="ODO61277.1"/>
    <property type="molecule type" value="Genomic_DNA"/>
</dbReference>
<keyword evidence="4 6" id="KW-1133">Transmembrane helix</keyword>
<dbReference type="Proteomes" id="UP000595466">
    <property type="component" value="Chromosome"/>
</dbReference>
<evidence type="ECO:0000313" key="7">
    <source>
        <dbReference type="EMBL" id="KZU07325.1"/>
    </source>
</evidence>
<reference evidence="12 13" key="1">
    <citation type="submission" date="2016-03" db="EMBL/GenBank/DDBJ databases">
        <title>Comparative genomics of 54 Lactobacillus plantarum strains reveals genomic uncoupling from niche constraints.</title>
        <authorList>
            <person name="Martino M.E."/>
        </authorList>
    </citation>
    <scope>NUCLEOTIDE SEQUENCE [LARGE SCALE GENOMIC DNA]</scope>
    <source>
        <strain evidence="8 13">19.1</strain>
        <strain evidence="9 12">NAB2</strain>
        <strain evidence="7 14">Nizo2260</strain>
    </source>
</reference>
<dbReference type="InterPro" id="IPR002797">
    <property type="entry name" value="Polysacc_synth"/>
</dbReference>
<dbReference type="RefSeq" id="WP_011101352.1">
    <property type="nucleotide sequence ID" value="NZ_AP028153.1"/>
</dbReference>
<dbReference type="AlphaFoldDB" id="A0A0L7Y0X2"/>
<keyword evidence="10" id="KW-0132">Cell division</keyword>
<dbReference type="EMBL" id="LUXO01000043">
    <property type="protein sequence ID" value="KZV00010.1"/>
    <property type="molecule type" value="Genomic_DNA"/>
</dbReference>
<dbReference type="CDD" id="cd13124">
    <property type="entry name" value="MATE_SpoVB_like"/>
    <property type="match status" value="1"/>
</dbReference>
<dbReference type="PANTHER" id="PTHR30250">
    <property type="entry name" value="PST FAMILY PREDICTED COLANIC ACID TRANSPORTER"/>
    <property type="match status" value="1"/>
</dbReference>
<dbReference type="GO" id="GO:0005886">
    <property type="term" value="C:plasma membrane"/>
    <property type="evidence" value="ECO:0007669"/>
    <property type="project" value="UniProtKB-SubCell"/>
</dbReference>
<evidence type="ECO:0000313" key="13">
    <source>
        <dbReference type="Proteomes" id="UP000076882"/>
    </source>
</evidence>
<dbReference type="Proteomes" id="UP000094892">
    <property type="component" value="Unassembled WGS sequence"/>
</dbReference>
<evidence type="ECO:0000313" key="11">
    <source>
        <dbReference type="EMBL" id="QQM60044.1"/>
    </source>
</evidence>
<reference evidence="10 15" key="2">
    <citation type="submission" date="2016-08" db="EMBL/GenBank/DDBJ databases">
        <title>Genome sequencing of Lactobacillus plantarum JSA22, isolated from fermented soybean paste.</title>
        <authorList>
            <person name="Choi H.S."/>
        </authorList>
    </citation>
    <scope>NUCLEOTIDE SEQUENCE [LARGE SCALE GENOMIC DNA]</scope>
    <source>
        <strain evidence="10 15">JSA22</strain>
    </source>
</reference>
<name>A0A0L7Y0X2_LACPN</name>
<dbReference type="GO" id="GO:0051301">
    <property type="term" value="P:cell division"/>
    <property type="evidence" value="ECO:0007669"/>
    <property type="project" value="UniProtKB-KW"/>
</dbReference>
<dbReference type="PATRIC" id="fig|1590.142.peg.1234"/>
<dbReference type="Pfam" id="PF01943">
    <property type="entry name" value="Polysacc_synt"/>
    <property type="match status" value="1"/>
</dbReference>
<dbReference type="InterPro" id="IPR050833">
    <property type="entry name" value="Poly_Biosynth_Transport"/>
</dbReference>
<comment type="subcellular location">
    <subcellularLocation>
        <location evidence="1">Cell membrane</location>
        <topology evidence="1">Multi-pass membrane protein</topology>
    </subcellularLocation>
</comment>
<evidence type="ECO:0000313" key="10">
    <source>
        <dbReference type="EMBL" id="ODO61277.1"/>
    </source>
</evidence>
<dbReference type="EMBL" id="LUXM01000040">
    <property type="protein sequence ID" value="KZU91487.1"/>
    <property type="molecule type" value="Genomic_DNA"/>
</dbReference>
<feature type="transmembrane region" description="Helical" evidence="6">
    <location>
        <begin position="513"/>
        <end position="533"/>
    </location>
</feature>
<evidence type="ECO:0000313" key="8">
    <source>
        <dbReference type="EMBL" id="KZU91487.1"/>
    </source>
</evidence>
<proteinExistence type="predicted"/>
<feature type="transmembrane region" description="Helical" evidence="6">
    <location>
        <begin position="37"/>
        <end position="56"/>
    </location>
</feature>
<dbReference type="Proteomes" id="UP000076882">
    <property type="component" value="Unassembled WGS sequence"/>
</dbReference>
<evidence type="ECO:0000256" key="6">
    <source>
        <dbReference type="SAM" id="Phobius"/>
    </source>
</evidence>
<feature type="transmembrane region" description="Helical" evidence="6">
    <location>
        <begin position="422"/>
        <end position="441"/>
    </location>
</feature>
<feature type="transmembrane region" description="Helical" evidence="6">
    <location>
        <begin position="143"/>
        <end position="163"/>
    </location>
</feature>
<evidence type="ECO:0000313" key="14">
    <source>
        <dbReference type="Proteomes" id="UP000076989"/>
    </source>
</evidence>
<feature type="transmembrane region" description="Helical" evidence="6">
    <location>
        <begin position="111"/>
        <end position="137"/>
    </location>
</feature>
<evidence type="ECO:0000313" key="9">
    <source>
        <dbReference type="EMBL" id="KZV00010.1"/>
    </source>
</evidence>
<feature type="transmembrane region" description="Helical" evidence="6">
    <location>
        <begin position="68"/>
        <end position="87"/>
    </location>
</feature>
<feature type="transmembrane region" description="Helical" evidence="6">
    <location>
        <begin position="447"/>
        <end position="471"/>
    </location>
</feature>
<keyword evidence="10" id="KW-0131">Cell cycle</keyword>
<keyword evidence="5 6" id="KW-0472">Membrane</keyword>
<evidence type="ECO:0000256" key="3">
    <source>
        <dbReference type="ARBA" id="ARBA00022692"/>
    </source>
</evidence>
<dbReference type="Proteomes" id="UP000076872">
    <property type="component" value="Unassembled WGS sequence"/>
</dbReference>
<feature type="transmembrane region" description="Helical" evidence="6">
    <location>
        <begin position="184"/>
        <end position="203"/>
    </location>
</feature>
<feature type="transmembrane region" description="Helical" evidence="6">
    <location>
        <begin position="354"/>
        <end position="376"/>
    </location>
</feature>
<evidence type="ECO:0000256" key="1">
    <source>
        <dbReference type="ARBA" id="ARBA00004651"/>
    </source>
</evidence>
<dbReference type="EMBL" id="LUWI01000010">
    <property type="protein sequence ID" value="KZU07325.1"/>
    <property type="molecule type" value="Genomic_DNA"/>
</dbReference>
<gene>
    <name evidence="11" type="ORF">JH395_09825</name>
    <name evidence="8" type="ORF">Lp19_2773</name>
    <name evidence="10" type="ORF">LPJSA22_01250</name>
    <name evidence="9" type="ORF">NAB2_3240</name>
    <name evidence="7" type="ORF">Nizo2260_0866</name>
</gene>
<feature type="transmembrane region" description="Helical" evidence="6">
    <location>
        <begin position="261"/>
        <end position="281"/>
    </location>
</feature>
<dbReference type="InterPro" id="IPR024923">
    <property type="entry name" value="PG_synth_SpoVB"/>
</dbReference>
<keyword evidence="2" id="KW-1003">Cell membrane</keyword>
<protein>
    <submittedName>
        <fullName evidence="8">Membrane protein involved in the export ofO-antigen teichoic acid lipoteichoic acid</fullName>
    </submittedName>
    <submittedName>
        <fullName evidence="11">Polysaccharide biosynthesis protein</fullName>
    </submittedName>
    <submittedName>
        <fullName evidence="10">Putative cell division protein YtgP</fullName>
    </submittedName>
</protein>
<dbReference type="KEGG" id="lpb:SH83_05510"/>
<keyword evidence="3 6" id="KW-0812">Transmembrane</keyword>
<evidence type="ECO:0000313" key="16">
    <source>
        <dbReference type="Proteomes" id="UP000595466"/>
    </source>
</evidence>
<evidence type="ECO:0000256" key="2">
    <source>
        <dbReference type="ARBA" id="ARBA00022475"/>
    </source>
</evidence>
<evidence type="ECO:0000313" key="15">
    <source>
        <dbReference type="Proteomes" id="UP000094892"/>
    </source>
</evidence>
<feature type="transmembrane region" description="Helical" evidence="6">
    <location>
        <begin position="388"/>
        <end position="410"/>
    </location>
</feature>
<evidence type="ECO:0000313" key="12">
    <source>
        <dbReference type="Proteomes" id="UP000076872"/>
    </source>
</evidence>
<evidence type="ECO:0000256" key="5">
    <source>
        <dbReference type="ARBA" id="ARBA00023136"/>
    </source>
</evidence>
<dbReference type="Proteomes" id="UP000076989">
    <property type="component" value="Unassembled WGS sequence"/>
</dbReference>
<feature type="transmembrane region" description="Helical" evidence="6">
    <location>
        <begin position="315"/>
        <end position="334"/>
    </location>
</feature>
<reference evidence="11 16" key="3">
    <citation type="submission" date="2020-12" db="EMBL/GenBank/DDBJ databases">
        <title>Whole genome sequencing of Lactobacillus plantarum PC518.</title>
        <authorList>
            <person name="Guo Q."/>
        </authorList>
    </citation>
    <scope>NUCLEOTIDE SEQUENCE [LARGE SCALE GENOMIC DNA]</scope>
    <source>
        <strain evidence="11 16">PC518</strain>
    </source>
</reference>